<feature type="coiled-coil region" evidence="8">
    <location>
        <begin position="222"/>
        <end position="249"/>
    </location>
</feature>
<evidence type="ECO:0000313" key="12">
    <source>
        <dbReference type="Proteomes" id="UP000002985"/>
    </source>
</evidence>
<keyword evidence="8" id="KW-0175">Coiled coil</keyword>
<dbReference type="PANTHER" id="PTHR32309">
    <property type="entry name" value="TYROSINE-PROTEIN KINASE"/>
    <property type="match status" value="1"/>
</dbReference>
<dbReference type="Gene3D" id="3.40.50.300">
    <property type="entry name" value="P-loop containing nucleotide triphosphate hydrolases"/>
    <property type="match status" value="1"/>
</dbReference>
<dbReference type="InterPro" id="IPR003856">
    <property type="entry name" value="LPS_length_determ_N"/>
</dbReference>
<dbReference type="CDD" id="cd05387">
    <property type="entry name" value="BY-kinase"/>
    <property type="match status" value="1"/>
</dbReference>
<dbReference type="InterPro" id="IPR050445">
    <property type="entry name" value="Bact_polysacc_biosynth/exp"/>
</dbReference>
<keyword evidence="2" id="KW-1003">Cell membrane</keyword>
<dbReference type="EMBL" id="BAFH01000003">
    <property type="protein sequence ID" value="GAB61598.1"/>
    <property type="molecule type" value="Genomic_DNA"/>
</dbReference>
<dbReference type="Pfam" id="PF02706">
    <property type="entry name" value="Wzz"/>
    <property type="match status" value="1"/>
</dbReference>
<dbReference type="STRING" id="247490.KSU1_C0002"/>
<evidence type="ECO:0000259" key="10">
    <source>
        <dbReference type="Pfam" id="PF02706"/>
    </source>
</evidence>
<keyword evidence="7 9" id="KW-0472">Membrane</keyword>
<organism evidence="11 12">
    <name type="scientific">Candidatus Jettenia caeni</name>
    <dbReference type="NCBI Taxonomy" id="247490"/>
    <lineage>
        <taxon>Bacteria</taxon>
        <taxon>Pseudomonadati</taxon>
        <taxon>Planctomycetota</taxon>
        <taxon>Candidatus Brocadiia</taxon>
        <taxon>Candidatus Brocadiales</taxon>
        <taxon>Candidatus Brocadiaceae</taxon>
        <taxon>Candidatus Jettenia</taxon>
    </lineage>
</organism>
<keyword evidence="3 9" id="KW-0812">Transmembrane</keyword>
<dbReference type="GO" id="GO:0005886">
    <property type="term" value="C:plasma membrane"/>
    <property type="evidence" value="ECO:0007669"/>
    <property type="project" value="UniProtKB-SubCell"/>
</dbReference>
<comment type="caution">
    <text evidence="11">The sequence shown here is derived from an EMBL/GenBank/DDBJ whole genome shotgun (WGS) entry which is preliminary data.</text>
</comment>
<proteinExistence type="predicted"/>
<evidence type="ECO:0000256" key="8">
    <source>
        <dbReference type="SAM" id="Coils"/>
    </source>
</evidence>
<feature type="transmembrane region" description="Helical" evidence="9">
    <location>
        <begin position="285"/>
        <end position="305"/>
    </location>
</feature>
<dbReference type="InterPro" id="IPR027417">
    <property type="entry name" value="P-loop_NTPase"/>
</dbReference>
<evidence type="ECO:0000256" key="5">
    <source>
        <dbReference type="ARBA" id="ARBA00022840"/>
    </source>
</evidence>
<gene>
    <name evidence="11" type="ORF">KSU1_C0002</name>
</gene>
<reference evidence="11 12" key="1">
    <citation type="journal article" date="2012" name="FEBS Lett.">
        <title>Anammox organism KSU-1 expresses a NirK-type copper-containing nitrite reductase instead of a NirS-type with cytochrome cd1.</title>
        <authorList>
            <person name="Hira D."/>
            <person name="Toh H."/>
            <person name="Migita C.T."/>
            <person name="Okubo H."/>
            <person name="Nishiyama T."/>
            <person name="Hattori M."/>
            <person name="Furukawa K."/>
            <person name="Fujii T."/>
        </authorList>
    </citation>
    <scope>NUCLEOTIDE SEQUENCE [LARGE SCALE GENOMIC DNA]</scope>
</reference>
<accession>I3IIQ3</accession>
<sequence length="554" mass="62758">MNLNSSRSTPRDYLRILFRHKIVIIITLIAITVTTYIGLELKTPVYEAHVKMLISAQKQIDSPYYKDLSSAYKDTKIALTQAEIVTSTHVLERAVKALKLQERPFDYEKNFYTPLKAQLTDLKTKWLANLKTIWPVNSEPKESEIQQEPQDMVSEQEQEQKRKQEYRLWIATENLRRAVNVEPIRDTDLFTITVNDFSPDEAAMIANAVSRSYIICDLEQQLAELQLQYEDKHQLVLQLKDNIDKMNDNLSGVSLSYIESIGPATIKIVEQAKKPFVPIGINKHLTLALASFMGIFLGIMFAFGLDYIDHTFKSSQDVELFLNLPFLGSIPKGRLNGTTLIKDINQINPYTQFYKHLADQIYFSMKNKKLKSIMITAASPLEGSTGITANLCHYLSKKAGRKAIIIDTNLKSPAIHKIFNIPENPGLSNVLEGEISFEEAVHNLGHNLSVLPAGKTSLDSTLLLDSTSMINVIRAAKERYEFVFVDYADLKDFQDAYVLSSYLDGVVLVVNEGKTRCHAVKTLIAPFEEGKSNMIGVILNNRTFVIPKIIYKRI</sequence>
<evidence type="ECO:0000256" key="7">
    <source>
        <dbReference type="ARBA" id="ARBA00023136"/>
    </source>
</evidence>
<evidence type="ECO:0000256" key="6">
    <source>
        <dbReference type="ARBA" id="ARBA00022989"/>
    </source>
</evidence>
<dbReference type="PANTHER" id="PTHR32309:SF13">
    <property type="entry name" value="FERRIC ENTEROBACTIN TRANSPORT PROTEIN FEPE"/>
    <property type="match status" value="1"/>
</dbReference>
<dbReference type="SUPFAM" id="SSF52540">
    <property type="entry name" value="P-loop containing nucleoside triphosphate hydrolases"/>
    <property type="match status" value="1"/>
</dbReference>
<evidence type="ECO:0000256" key="4">
    <source>
        <dbReference type="ARBA" id="ARBA00022741"/>
    </source>
</evidence>
<dbReference type="eggNOG" id="COG3206">
    <property type="taxonomic scope" value="Bacteria"/>
</dbReference>
<name>I3IIQ3_9BACT</name>
<protein>
    <submittedName>
        <fullName evidence="11">Lipopolysaccharide biosynthesis protein</fullName>
    </submittedName>
</protein>
<dbReference type="Proteomes" id="UP000002985">
    <property type="component" value="Unassembled WGS sequence"/>
</dbReference>
<keyword evidence="5" id="KW-0067">ATP-binding</keyword>
<evidence type="ECO:0000256" key="9">
    <source>
        <dbReference type="SAM" id="Phobius"/>
    </source>
</evidence>
<dbReference type="OrthoDB" id="9794577at2"/>
<evidence type="ECO:0000256" key="1">
    <source>
        <dbReference type="ARBA" id="ARBA00004651"/>
    </source>
</evidence>
<dbReference type="GO" id="GO:0004713">
    <property type="term" value="F:protein tyrosine kinase activity"/>
    <property type="evidence" value="ECO:0007669"/>
    <property type="project" value="TreeGrafter"/>
</dbReference>
<keyword evidence="4" id="KW-0547">Nucleotide-binding</keyword>
<dbReference type="AlphaFoldDB" id="I3IIQ3"/>
<dbReference type="InterPro" id="IPR005702">
    <property type="entry name" value="Wzc-like_C"/>
</dbReference>
<feature type="transmembrane region" description="Helical" evidence="9">
    <location>
        <begin position="21"/>
        <end position="39"/>
    </location>
</feature>
<keyword evidence="6 9" id="KW-1133">Transmembrane helix</keyword>
<feature type="domain" description="Polysaccharide chain length determinant N-terminal" evidence="10">
    <location>
        <begin position="12"/>
        <end position="97"/>
    </location>
</feature>
<dbReference type="eggNOG" id="COG0489">
    <property type="taxonomic scope" value="Bacteria"/>
</dbReference>
<comment type="subcellular location">
    <subcellularLocation>
        <location evidence="1">Cell membrane</location>
        <topology evidence="1">Multi-pass membrane protein</topology>
    </subcellularLocation>
</comment>
<evidence type="ECO:0000313" key="11">
    <source>
        <dbReference type="EMBL" id="GAB61598.1"/>
    </source>
</evidence>
<keyword evidence="12" id="KW-1185">Reference proteome</keyword>
<evidence type="ECO:0000256" key="3">
    <source>
        <dbReference type="ARBA" id="ARBA00022692"/>
    </source>
</evidence>
<evidence type="ECO:0000256" key="2">
    <source>
        <dbReference type="ARBA" id="ARBA00022475"/>
    </source>
</evidence>